<keyword evidence="5" id="KW-0256">Endoplasmic reticulum</keyword>
<evidence type="ECO:0000256" key="1">
    <source>
        <dbReference type="ARBA" id="ARBA00004389"/>
    </source>
</evidence>
<dbReference type="OrthoDB" id="5913609at2759"/>
<dbReference type="GeneID" id="115627799"/>
<comment type="similarity">
    <text evidence="2 9">Belongs to the nicastrin family.</text>
</comment>
<dbReference type="AlphaFoldDB" id="A0A6J2TX69"/>
<name>A0A6J2TX69_DROLE</name>
<dbReference type="GO" id="GO:0009966">
    <property type="term" value="P:regulation of signal transduction"/>
    <property type="evidence" value="ECO:0007669"/>
    <property type="project" value="InterPro"/>
</dbReference>
<dbReference type="PIRSF" id="PIRSF011018">
    <property type="entry name" value="Nicalin"/>
    <property type="match status" value="1"/>
</dbReference>
<dbReference type="InterPro" id="IPR016574">
    <property type="entry name" value="Nicalin"/>
</dbReference>
<sequence>MFDDADNFADIFRGGLPYCLLIALPILILCTPAALASDLQVQRMAQFDINGVSLGCRASAISLEAKSLYTWSTGRHCVLARLLDISVNDFNKIRQKAGGLIVLLPNNLLALSDEAKEQVNALEQAMLTQAVPVPVYFSAPNKYLEQIVDDITHTIDDNGSKKQNDTAIAQLFLSISANGYQVTVSGANAVANKNSKISVIQGELLSNQYVPKRMEGTDDYNNLPVILITANLKTFGIYNDYPLNADAAILMGLIELFSKLHSVISTTPKYRLVFLLSESGVLLNFQGSKKWLDDNVVLQNVEFVLCLDTITQSLAYNQQNVMYMHVSKPPKEKSSISNFFKLLKLAAGEHVENVTVEGVHKKINLADTQLAWEHERFSMKRYPAFTLSSVKNPRSPMRTSMFKDNEARIISQTLTSAKIIAEALASYIYNIDQYAGIFDGHIEINEEIIQPYLGVKSVLQNSDIKDGFEKYLKNVKIIYDKPDAREPDFMFYEGHDAKLNVYRVKPAVFDLFLTFVIALYLSIVYFVIQYFPKFYDVVSKFTKAEPSTQLNGNYSERVKTKVN</sequence>
<evidence type="ECO:0000256" key="9">
    <source>
        <dbReference type="PIRNR" id="PIRNR011018"/>
    </source>
</evidence>
<keyword evidence="4" id="KW-0732">Signal</keyword>
<evidence type="ECO:0000256" key="2">
    <source>
        <dbReference type="ARBA" id="ARBA00007717"/>
    </source>
</evidence>
<dbReference type="CDD" id="cd03882">
    <property type="entry name" value="M28_nicalin_like"/>
    <property type="match status" value="1"/>
</dbReference>
<keyword evidence="3 10" id="KW-0812">Transmembrane</keyword>
<organism evidence="11 12">
    <name type="scientific">Drosophila lebanonensis</name>
    <name type="common">Fruit fly</name>
    <name type="synonym">Scaptodrosophila lebanonensis</name>
    <dbReference type="NCBI Taxonomy" id="7225"/>
    <lineage>
        <taxon>Eukaryota</taxon>
        <taxon>Metazoa</taxon>
        <taxon>Ecdysozoa</taxon>
        <taxon>Arthropoda</taxon>
        <taxon>Hexapoda</taxon>
        <taxon>Insecta</taxon>
        <taxon>Pterygota</taxon>
        <taxon>Neoptera</taxon>
        <taxon>Endopterygota</taxon>
        <taxon>Diptera</taxon>
        <taxon>Brachycera</taxon>
        <taxon>Muscomorpha</taxon>
        <taxon>Ephydroidea</taxon>
        <taxon>Drosophilidae</taxon>
        <taxon>Scaptodrosophila</taxon>
    </lineage>
</organism>
<feature type="transmembrane region" description="Helical" evidence="10">
    <location>
        <begin position="15"/>
        <end position="36"/>
    </location>
</feature>
<dbReference type="SUPFAM" id="SSF53187">
    <property type="entry name" value="Zn-dependent exopeptidases"/>
    <property type="match status" value="1"/>
</dbReference>
<accession>A0A6J2TX69</accession>
<keyword evidence="11" id="KW-1185">Reference proteome</keyword>
<evidence type="ECO:0000313" key="12">
    <source>
        <dbReference type="RefSeq" id="XP_030379487.1"/>
    </source>
</evidence>
<keyword evidence="8" id="KW-0325">Glycoprotein</keyword>
<evidence type="ECO:0000256" key="4">
    <source>
        <dbReference type="ARBA" id="ARBA00022729"/>
    </source>
</evidence>
<keyword evidence="7 10" id="KW-0472">Membrane</keyword>
<evidence type="ECO:0000256" key="6">
    <source>
        <dbReference type="ARBA" id="ARBA00022989"/>
    </source>
</evidence>
<evidence type="ECO:0000256" key="10">
    <source>
        <dbReference type="SAM" id="Phobius"/>
    </source>
</evidence>
<dbReference type="PANTHER" id="PTHR31826">
    <property type="entry name" value="NICALIN"/>
    <property type="match status" value="1"/>
</dbReference>
<dbReference type="RefSeq" id="XP_030379487.1">
    <property type="nucleotide sequence ID" value="XM_030523627.1"/>
</dbReference>
<keyword evidence="6 10" id="KW-1133">Transmembrane helix</keyword>
<gene>
    <name evidence="12" type="primary">LOC115627799</name>
</gene>
<evidence type="ECO:0000256" key="5">
    <source>
        <dbReference type="ARBA" id="ARBA00022824"/>
    </source>
</evidence>
<proteinExistence type="inferred from homology"/>
<dbReference type="Proteomes" id="UP000504634">
    <property type="component" value="Unplaced"/>
</dbReference>
<comment type="subcellular location">
    <subcellularLocation>
        <location evidence="1">Endoplasmic reticulum membrane</location>
        <topology evidence="1">Single-pass membrane protein</topology>
    </subcellularLocation>
</comment>
<reference evidence="12" key="1">
    <citation type="submission" date="2025-08" db="UniProtKB">
        <authorList>
            <consortium name="RefSeq"/>
        </authorList>
    </citation>
    <scope>IDENTIFICATION</scope>
    <source>
        <strain evidence="12">11010-0011.00</strain>
        <tissue evidence="12">Whole body</tissue>
    </source>
</reference>
<evidence type="ECO:0000313" key="11">
    <source>
        <dbReference type="Proteomes" id="UP000504634"/>
    </source>
</evidence>
<evidence type="ECO:0000256" key="7">
    <source>
        <dbReference type="ARBA" id="ARBA00023136"/>
    </source>
</evidence>
<feature type="transmembrane region" description="Helical" evidence="10">
    <location>
        <begin position="507"/>
        <end position="528"/>
    </location>
</feature>
<evidence type="ECO:0000256" key="3">
    <source>
        <dbReference type="ARBA" id="ARBA00022692"/>
    </source>
</evidence>
<evidence type="ECO:0000256" key="8">
    <source>
        <dbReference type="ARBA" id="ARBA00023180"/>
    </source>
</evidence>
<dbReference type="GO" id="GO:0005789">
    <property type="term" value="C:endoplasmic reticulum membrane"/>
    <property type="evidence" value="ECO:0007669"/>
    <property type="project" value="UniProtKB-SubCell"/>
</dbReference>
<protein>
    <recommendedName>
        <fullName evidence="9">Nicalin</fullName>
    </recommendedName>
</protein>